<dbReference type="SUPFAM" id="SSF53335">
    <property type="entry name" value="S-adenosyl-L-methionine-dependent methyltransferases"/>
    <property type="match status" value="1"/>
</dbReference>
<proteinExistence type="predicted"/>
<dbReference type="GO" id="GO:0032259">
    <property type="term" value="P:methylation"/>
    <property type="evidence" value="ECO:0007669"/>
    <property type="project" value="UniProtKB-KW"/>
</dbReference>
<keyword evidence="2" id="KW-0808">Transferase</keyword>
<dbReference type="CDD" id="cd02440">
    <property type="entry name" value="AdoMet_MTases"/>
    <property type="match status" value="1"/>
</dbReference>
<organism evidence="2 3">
    <name type="scientific">Entomobacter blattae</name>
    <dbReference type="NCBI Taxonomy" id="2762277"/>
    <lineage>
        <taxon>Bacteria</taxon>
        <taxon>Pseudomonadati</taxon>
        <taxon>Pseudomonadota</taxon>
        <taxon>Alphaproteobacteria</taxon>
        <taxon>Acetobacterales</taxon>
        <taxon>Acetobacteraceae</taxon>
        <taxon>Entomobacter</taxon>
    </lineage>
</organism>
<keyword evidence="3" id="KW-1185">Reference proteome</keyword>
<dbReference type="Pfam" id="PF03848">
    <property type="entry name" value="TehB"/>
    <property type="match status" value="1"/>
</dbReference>
<evidence type="ECO:0000259" key="1">
    <source>
        <dbReference type="Pfam" id="PF03848"/>
    </source>
</evidence>
<feature type="domain" description="Tellurite resistance methyltransferase TehB-like" evidence="1">
    <location>
        <begin position="9"/>
        <end position="200"/>
    </location>
</feature>
<dbReference type="Gene3D" id="3.40.50.150">
    <property type="entry name" value="Vaccinia Virus protein VP39"/>
    <property type="match status" value="1"/>
</dbReference>
<name>A0A7H1NRH7_9PROT</name>
<protein>
    <submittedName>
        <fullName evidence="2">Tellurite methyltransferase</fullName>
        <ecNumber evidence="2">2.1.1.265</ecNumber>
    </submittedName>
</protein>
<dbReference type="GO" id="GO:0008757">
    <property type="term" value="F:S-adenosylmethionine-dependent methyltransferase activity"/>
    <property type="evidence" value="ECO:0007669"/>
    <property type="project" value="InterPro"/>
</dbReference>
<reference evidence="2 3" key="1">
    <citation type="submission" date="2020-08" db="EMBL/GenBank/DDBJ databases">
        <title>Complete genome sequence of Entomobacter blattae G55GP.</title>
        <authorList>
            <person name="Poehlein A."/>
            <person name="Guzman J."/>
            <person name="Daniel R."/>
            <person name="Vilcinskas A."/>
        </authorList>
    </citation>
    <scope>NUCLEOTIDE SEQUENCE [LARGE SCALE GENOMIC DNA]</scope>
    <source>
        <strain evidence="2 3">G55GP</strain>
    </source>
</reference>
<evidence type="ECO:0000313" key="2">
    <source>
        <dbReference type="EMBL" id="QNT78387.1"/>
    </source>
</evidence>
<dbReference type="GO" id="GO:0046690">
    <property type="term" value="P:response to tellurium ion"/>
    <property type="evidence" value="ECO:0007669"/>
    <property type="project" value="InterPro"/>
</dbReference>
<dbReference type="AlphaFoldDB" id="A0A7H1NRH7"/>
<sequence length="203" mass="22916">MADISASERPDDYYTKTYGLTPTHSEVLAAAQIVPVGRTLDVGCGRGRNALFLNLKGHNVTAWDHNADSIAFLQDVIRQENLTTLQAAIKDLNTERFHFNQIYDFVFSTVVLMFLQPQTIPGLIADMQTSTKKGGYNLIVAVMDSPDFPALSMFPFTFKLGELKAYYEGWEFLNYNEEVGELHRTDAQGHRIKQRFATMLAKK</sequence>
<dbReference type="InterPro" id="IPR029063">
    <property type="entry name" value="SAM-dependent_MTases_sf"/>
</dbReference>
<dbReference type="EMBL" id="CP060244">
    <property type="protein sequence ID" value="QNT78387.1"/>
    <property type="molecule type" value="Genomic_DNA"/>
</dbReference>
<dbReference type="PANTHER" id="PTHR43861">
    <property type="entry name" value="TRANS-ACONITATE 2-METHYLTRANSFERASE-RELATED"/>
    <property type="match status" value="1"/>
</dbReference>
<accession>A0A7H1NRH7</accession>
<dbReference type="Proteomes" id="UP000516349">
    <property type="component" value="Chromosome"/>
</dbReference>
<dbReference type="RefSeq" id="WP_203414707.1">
    <property type="nucleotide sequence ID" value="NZ_CP060244.1"/>
</dbReference>
<dbReference type="NCBIfam" id="TIGR00477">
    <property type="entry name" value="tehB"/>
    <property type="match status" value="1"/>
</dbReference>
<keyword evidence="2" id="KW-0489">Methyltransferase</keyword>
<evidence type="ECO:0000313" key="3">
    <source>
        <dbReference type="Proteomes" id="UP000516349"/>
    </source>
</evidence>
<dbReference type="EC" id="2.1.1.265" evidence="2"/>
<dbReference type="NCBIfam" id="NF008405">
    <property type="entry name" value="PRK11207.1"/>
    <property type="match status" value="1"/>
</dbReference>
<dbReference type="InterPro" id="IPR004537">
    <property type="entry name" value="Tellurite-R_MeTrfase_TehB"/>
</dbReference>
<dbReference type="InterPro" id="IPR015985">
    <property type="entry name" value="TehB-like_dom"/>
</dbReference>
<dbReference type="KEGG" id="ebla:JGUZn3_11610"/>
<gene>
    <name evidence="2" type="primary">tehB</name>
    <name evidence="2" type="ORF">JGUZn3_11610</name>
</gene>
<dbReference type="GO" id="GO:0005737">
    <property type="term" value="C:cytoplasm"/>
    <property type="evidence" value="ECO:0007669"/>
    <property type="project" value="InterPro"/>
</dbReference>